<dbReference type="EMBL" id="CM023477">
    <property type="protein sequence ID" value="KAH7937354.1"/>
    <property type="molecule type" value="Genomic_DNA"/>
</dbReference>
<evidence type="ECO:0000313" key="2">
    <source>
        <dbReference type="Proteomes" id="UP000821865"/>
    </source>
</evidence>
<sequence>MDVETCDSLTSNGEIVVECIKDGTSKQPDDSAESKADNAGSSDKILKNSSITNGCPDTSAMGEEIDAAKSVNGTSDTGAMDEGRLTDKPSSEGDVVSVAEDSSKGNSEVLECGDSQQDSIPDEDTERTEPSEPSEDFQLPDGKGSDSVKSKETNSEDSTSSSTPRRTLKKKSKKVSKLSIMHAIAERLSGQAKGDFKGATRMEPKGDGVKGLRYQVLYQGKTQFLCSDVCFKTFRSKQKLAPKKPAERDRCAVCQKEHTDGTGYYSSFGPCKPLCSADCLEKHQKSQRPKRICAQCQQCVEATEQKPTFLVWETMEFCAEECLRKYQSANGSHCSHCRSTVNQLSLGKYCVRFGADIRQFCSGKCLEEFKRGLKVCCLCQKDLTKQAKGFLAPVGEKGHFKDFCSQECLERYERMNAFNAGNLVAHKCSACSTESTTKYQVDFSDASHRLCSDACVSKFRYANKIKMVVCENCHKLYDNTVDKSSSLYYDNICLQFCTKACVNLFVLSHRKIVPCAWCKVKKYNFDMIERVESATTSHLFCSLNCVNLFRVNQNASSSRIIRCDFCFKMLPAQYHLTMSDASIRNFCCYKCVITFQNQFKNLPLLTTTSPTVAQPTVGKSQTTTETGCSTTPVITNIRSLAPVPVVPTSMQAASEISNSSASAVRTPPTLTAMPKVVSASVLTPSNSAADASPKVVTRAPSIAVSTTASSVTLPMPVVTTTNTLALTVPSTKDATTVAAGQSEREVIIQLPFPKLLRNKSVLCRPQMVTKAAFCRPVPCHKEIQTDMQTETGSEGGPARLIPVPVPIYVPAPMHMFSYAVPSPLPIPIPVPVPIFLPTTKDTTEQIMETLKEFRVRKAGTQSTDVEIIDTVGGPDEDEEPREVPTRVQTGEYLRLPRNKVEYMGGDHGLVQCLVKLEQGLLAPAMHGSASMHGARRQLLCTAVLAVVKLENAFLILSAATK</sequence>
<keyword evidence="2" id="KW-1185">Reference proteome</keyword>
<organism evidence="1 2">
    <name type="scientific">Dermacentor silvarum</name>
    <name type="common">Tick</name>
    <dbReference type="NCBI Taxonomy" id="543639"/>
    <lineage>
        <taxon>Eukaryota</taxon>
        <taxon>Metazoa</taxon>
        <taxon>Ecdysozoa</taxon>
        <taxon>Arthropoda</taxon>
        <taxon>Chelicerata</taxon>
        <taxon>Arachnida</taxon>
        <taxon>Acari</taxon>
        <taxon>Parasitiformes</taxon>
        <taxon>Ixodida</taxon>
        <taxon>Ixodoidea</taxon>
        <taxon>Ixodidae</taxon>
        <taxon>Rhipicephalinae</taxon>
        <taxon>Dermacentor</taxon>
    </lineage>
</organism>
<accession>A0ACB8C8Z9</accession>
<name>A0ACB8C8Z9_DERSI</name>
<evidence type="ECO:0000313" key="1">
    <source>
        <dbReference type="EMBL" id="KAH7937354.1"/>
    </source>
</evidence>
<gene>
    <name evidence="1" type="ORF">HPB49_011072</name>
</gene>
<reference evidence="1" key="1">
    <citation type="submission" date="2020-05" db="EMBL/GenBank/DDBJ databases">
        <title>Large-scale comparative analyses of tick genomes elucidate their genetic diversity and vector capacities.</title>
        <authorList>
            <person name="Jia N."/>
            <person name="Wang J."/>
            <person name="Shi W."/>
            <person name="Du L."/>
            <person name="Sun Y."/>
            <person name="Zhan W."/>
            <person name="Jiang J."/>
            <person name="Wang Q."/>
            <person name="Zhang B."/>
            <person name="Ji P."/>
            <person name="Sakyi L.B."/>
            <person name="Cui X."/>
            <person name="Yuan T."/>
            <person name="Jiang B."/>
            <person name="Yang W."/>
            <person name="Lam T.T.-Y."/>
            <person name="Chang Q."/>
            <person name="Ding S."/>
            <person name="Wang X."/>
            <person name="Zhu J."/>
            <person name="Ruan X."/>
            <person name="Zhao L."/>
            <person name="Wei J."/>
            <person name="Que T."/>
            <person name="Du C."/>
            <person name="Cheng J."/>
            <person name="Dai P."/>
            <person name="Han X."/>
            <person name="Huang E."/>
            <person name="Gao Y."/>
            <person name="Liu J."/>
            <person name="Shao H."/>
            <person name="Ye R."/>
            <person name="Li L."/>
            <person name="Wei W."/>
            <person name="Wang X."/>
            <person name="Wang C."/>
            <person name="Yang T."/>
            <person name="Huo Q."/>
            <person name="Li W."/>
            <person name="Guo W."/>
            <person name="Chen H."/>
            <person name="Zhou L."/>
            <person name="Ni X."/>
            <person name="Tian J."/>
            <person name="Zhou Y."/>
            <person name="Sheng Y."/>
            <person name="Liu T."/>
            <person name="Pan Y."/>
            <person name="Xia L."/>
            <person name="Li J."/>
            <person name="Zhao F."/>
            <person name="Cao W."/>
        </authorList>
    </citation>
    <scope>NUCLEOTIDE SEQUENCE</scope>
    <source>
        <strain evidence="1">Dsil-2018</strain>
    </source>
</reference>
<dbReference type="Proteomes" id="UP000821865">
    <property type="component" value="Chromosome 8"/>
</dbReference>
<protein>
    <submittedName>
        <fullName evidence="1">Uncharacterized protein</fullName>
    </submittedName>
</protein>
<comment type="caution">
    <text evidence="1">The sequence shown here is derived from an EMBL/GenBank/DDBJ whole genome shotgun (WGS) entry which is preliminary data.</text>
</comment>
<proteinExistence type="predicted"/>